<evidence type="ECO:0000256" key="4">
    <source>
        <dbReference type="PIRNR" id="PIRNR005690"/>
    </source>
</evidence>
<keyword evidence="3 4" id="KW-0472">Membrane</keyword>
<keyword evidence="5" id="KW-1133">Transmembrane helix</keyword>
<feature type="transmembrane region" description="Helical" evidence="5">
    <location>
        <begin position="406"/>
        <end position="429"/>
    </location>
</feature>
<dbReference type="Proteomes" id="UP000295632">
    <property type="component" value="Unassembled WGS sequence"/>
</dbReference>
<comment type="subcellular location">
    <subcellularLocation>
        <location evidence="4">Cell membrane</location>
    </subcellularLocation>
    <subcellularLocation>
        <location evidence="1">Membrane</location>
        <topology evidence="1">Multi-pass membrane protein</topology>
    </subcellularLocation>
</comment>
<dbReference type="PANTHER" id="PTHR22550:SF5">
    <property type="entry name" value="LEUCINE ZIPPER PROTEIN 4"/>
    <property type="match status" value="1"/>
</dbReference>
<organism evidence="6 7">
    <name type="scientific">Aureibacillus halotolerans</name>
    <dbReference type="NCBI Taxonomy" id="1508390"/>
    <lineage>
        <taxon>Bacteria</taxon>
        <taxon>Bacillati</taxon>
        <taxon>Bacillota</taxon>
        <taxon>Bacilli</taxon>
        <taxon>Bacillales</taxon>
        <taxon>Bacillaceae</taxon>
        <taxon>Aureibacillus</taxon>
    </lineage>
</organism>
<comment type="caution">
    <text evidence="6">The sequence shown here is derived from an EMBL/GenBank/DDBJ whole genome shotgun (WGS) entry which is preliminary data.</text>
</comment>
<feature type="transmembrane region" description="Helical" evidence="5">
    <location>
        <begin position="375"/>
        <end position="394"/>
    </location>
</feature>
<dbReference type="EMBL" id="SNYJ01000017">
    <property type="protein sequence ID" value="TDQ36551.1"/>
    <property type="molecule type" value="Genomic_DNA"/>
</dbReference>
<dbReference type="PIRSF" id="PIRSF005690">
    <property type="entry name" value="GerBA"/>
    <property type="match status" value="1"/>
</dbReference>
<accession>A0A4R6TTD3</accession>
<keyword evidence="7" id="KW-1185">Reference proteome</keyword>
<name>A0A4R6TTD3_9BACI</name>
<dbReference type="RefSeq" id="WP_133581593.1">
    <property type="nucleotide sequence ID" value="NZ_SNYJ01000017.1"/>
</dbReference>
<dbReference type="PANTHER" id="PTHR22550">
    <property type="entry name" value="SPORE GERMINATION PROTEIN"/>
    <property type="match status" value="1"/>
</dbReference>
<evidence type="ECO:0000256" key="2">
    <source>
        <dbReference type="ARBA" id="ARBA00005278"/>
    </source>
</evidence>
<protein>
    <submittedName>
        <fullName evidence="6">Spore germination protein</fullName>
    </submittedName>
</protein>
<dbReference type="InterPro" id="IPR050768">
    <property type="entry name" value="UPF0353/GerABKA_families"/>
</dbReference>
<dbReference type="GO" id="GO:0005886">
    <property type="term" value="C:plasma membrane"/>
    <property type="evidence" value="ECO:0007669"/>
    <property type="project" value="UniProtKB-SubCell"/>
</dbReference>
<evidence type="ECO:0000313" key="6">
    <source>
        <dbReference type="EMBL" id="TDQ36551.1"/>
    </source>
</evidence>
<gene>
    <name evidence="6" type="ORF">EV213_11715</name>
</gene>
<dbReference type="GO" id="GO:0009847">
    <property type="term" value="P:spore germination"/>
    <property type="evidence" value="ECO:0007669"/>
    <property type="project" value="UniProtKB-UniRule"/>
</dbReference>
<proteinExistence type="inferred from homology"/>
<evidence type="ECO:0000256" key="5">
    <source>
        <dbReference type="SAM" id="Phobius"/>
    </source>
</evidence>
<dbReference type="InterPro" id="IPR004995">
    <property type="entry name" value="Spore_Ger"/>
</dbReference>
<comment type="similarity">
    <text evidence="2 4">Belongs to the GerABKA family.</text>
</comment>
<feature type="transmembrane region" description="Helical" evidence="5">
    <location>
        <begin position="283"/>
        <end position="305"/>
    </location>
</feature>
<sequence>MTKTAASISKELAQNSSYFKPYLKSNGDVISRRFYIQQSEVEMVYLQGLSDSEQVNKDVLKTLMAFQEEITEENIINRLNVTGLTTAASVDDAIHALFNGTTVLYIDGVPTMFLIHLIKQKSRSMEEPITEMVVRGPRVGFLESLQDNTTILRQRANDPRLVIEEMEVGTRNRKKIAIVYYQEIANPKIVERAKKRVEHIDIDDMADTGLLEQFVEDTWKSPFPQIQNTERPDRVIAALLDGKVSYLLDGSPFALIVPSTFHDFLKSPEDYYDRWLPGTLLRLLRYLSILLTIFLPALYIAFVSFHSGLLPSSLAFSIASARTDVPFPAFIEAMIMEVTIELLREAGLRLPRPIGQTLGLVGGVIIGQAAVEAKIVSPIMIIIVAITAIASFTIPKYELGVTFRMLRFMAMIMASIFGIFGIFLFIVMVSVHLMKLTSFGVHYFTPLNPTNQYTWRDVLIRMPFRSLKFRNNIVRPLDKKRQK</sequence>
<evidence type="ECO:0000313" key="7">
    <source>
        <dbReference type="Proteomes" id="UP000295632"/>
    </source>
</evidence>
<evidence type="ECO:0000256" key="3">
    <source>
        <dbReference type="ARBA" id="ARBA00023136"/>
    </source>
</evidence>
<evidence type="ECO:0000256" key="1">
    <source>
        <dbReference type="ARBA" id="ARBA00004141"/>
    </source>
</evidence>
<keyword evidence="5" id="KW-0812">Transmembrane</keyword>
<dbReference type="Pfam" id="PF03323">
    <property type="entry name" value="GerA"/>
    <property type="match status" value="1"/>
</dbReference>
<dbReference type="OrthoDB" id="9772630at2"/>
<dbReference type="AlphaFoldDB" id="A0A4R6TTD3"/>
<reference evidence="6 7" key="1">
    <citation type="submission" date="2019-03" db="EMBL/GenBank/DDBJ databases">
        <title>Genomic Encyclopedia of Type Strains, Phase IV (KMG-IV): sequencing the most valuable type-strain genomes for metagenomic binning, comparative biology and taxonomic classification.</title>
        <authorList>
            <person name="Goeker M."/>
        </authorList>
    </citation>
    <scope>NUCLEOTIDE SEQUENCE [LARGE SCALE GENOMIC DNA]</scope>
    <source>
        <strain evidence="6 7">DSM 28697</strain>
    </source>
</reference>